<reference evidence="3 6" key="3">
    <citation type="submission" date="2016-10" db="EMBL/GenBank/DDBJ databases">
        <title>Genome sequence of Nocardia seriolae strain EM150506, isolated from Anguila japonica.</title>
        <authorList>
            <person name="Han H.-J."/>
        </authorList>
    </citation>
    <scope>NUCLEOTIDE SEQUENCE [LARGE SCALE GENOMIC DNA]</scope>
    <source>
        <strain evidence="3 6">EM150506</strain>
    </source>
</reference>
<evidence type="ECO:0000313" key="3">
    <source>
        <dbReference type="EMBL" id="APA95311.1"/>
    </source>
</evidence>
<dbReference type="EMBL" id="BBYQ01000010">
    <property type="protein sequence ID" value="GAP26771.1"/>
    <property type="molecule type" value="Genomic_DNA"/>
</dbReference>
<accession>A0ABC9YNV1</accession>
<keyword evidence="2" id="KW-0067">ATP-binding</keyword>
<reference evidence="5" key="1">
    <citation type="submission" date="2015-07" db="EMBL/GenBank/DDBJ databases">
        <title>Nocardia seriolae U-1 whole genome shotgun sequence.</title>
        <authorList>
            <person name="Imajoh M."/>
            <person name="Fukumoto Y."/>
            <person name="Sukeda M."/>
            <person name="Yamane J."/>
            <person name="Yamasaki K."/>
            <person name="Shimizu M."/>
            <person name="Ohnishi K."/>
            <person name="Oshima S."/>
        </authorList>
    </citation>
    <scope>NUCLEOTIDE SEQUENCE [LARGE SCALE GENOMIC DNA]</scope>
    <source>
        <strain evidence="5">U-1</strain>
    </source>
</reference>
<dbReference type="InterPro" id="IPR005654">
    <property type="entry name" value="ATPase_AFG1-like"/>
</dbReference>
<dbReference type="Proteomes" id="UP000037179">
    <property type="component" value="Unassembled WGS sequence"/>
</dbReference>
<dbReference type="GO" id="GO:0005524">
    <property type="term" value="F:ATP binding"/>
    <property type="evidence" value="ECO:0007669"/>
    <property type="project" value="UniProtKB-KW"/>
</dbReference>
<dbReference type="AlphaFoldDB" id="A0ABC9YNV1"/>
<proteinExistence type="predicted"/>
<evidence type="ECO:0000313" key="5">
    <source>
        <dbReference type="Proteomes" id="UP000037179"/>
    </source>
</evidence>
<keyword evidence="5" id="KW-1185">Reference proteome</keyword>
<organism evidence="4 5">
    <name type="scientific">Nocardia seriolae</name>
    <dbReference type="NCBI Taxonomy" id="37332"/>
    <lineage>
        <taxon>Bacteria</taxon>
        <taxon>Bacillati</taxon>
        <taxon>Actinomycetota</taxon>
        <taxon>Actinomycetes</taxon>
        <taxon>Mycobacteriales</taxon>
        <taxon>Nocardiaceae</taxon>
        <taxon>Nocardia</taxon>
    </lineage>
</organism>
<dbReference type="Proteomes" id="UP000180166">
    <property type="component" value="Chromosome"/>
</dbReference>
<dbReference type="EMBL" id="CP017839">
    <property type="protein sequence ID" value="APA95311.1"/>
    <property type="molecule type" value="Genomic_DNA"/>
</dbReference>
<dbReference type="KEGG" id="nsr:NS506_01238"/>
<dbReference type="RefSeq" id="WP_081985623.1">
    <property type="nucleotide sequence ID" value="NZ_AP017900.1"/>
</dbReference>
<evidence type="ECO:0000313" key="4">
    <source>
        <dbReference type="EMBL" id="GAP26771.1"/>
    </source>
</evidence>
<sequence>MTRFVNLVDVLYDADLELSIFADVPLSELGGDIERVPDLYRTLSRLGELREPVNLESV</sequence>
<name>A0ABC9YNV1_9NOCA</name>
<dbReference type="GeneID" id="93370872"/>
<gene>
    <name evidence="3" type="ORF">NS506_01238</name>
    <name evidence="4" type="ORF">NSK11_contig00010-0022</name>
</gene>
<dbReference type="Pfam" id="PF03969">
    <property type="entry name" value="AFG1_ATPase"/>
    <property type="match status" value="1"/>
</dbReference>
<keyword evidence="1" id="KW-0547">Nucleotide-binding</keyword>
<evidence type="ECO:0000256" key="2">
    <source>
        <dbReference type="ARBA" id="ARBA00022840"/>
    </source>
</evidence>
<reference evidence="4 5" key="2">
    <citation type="journal article" date="2016" name="Genome Announc.">
        <title>Draft Genome Sequence of Erythromycin- and Oxytetracycline-Sensitive Nocardia seriolae Strain U-1 (NBRC 110359).</title>
        <authorList>
            <person name="Imajoh M."/>
            <person name="Sukeda M."/>
            <person name="Shimizu M."/>
            <person name="Yamane J."/>
            <person name="Ohnishi K."/>
            <person name="Oshima S."/>
        </authorList>
    </citation>
    <scope>NUCLEOTIDE SEQUENCE [LARGE SCALE GENOMIC DNA]</scope>
    <source>
        <strain evidence="4 5">U-1</strain>
    </source>
</reference>
<evidence type="ECO:0000256" key="1">
    <source>
        <dbReference type="ARBA" id="ARBA00022741"/>
    </source>
</evidence>
<evidence type="ECO:0000313" key="6">
    <source>
        <dbReference type="Proteomes" id="UP000180166"/>
    </source>
</evidence>
<protein>
    <submittedName>
        <fullName evidence="4">ATPase</fullName>
    </submittedName>
</protein>